<feature type="domain" description="Aminoglycoside phosphotransferase" evidence="1">
    <location>
        <begin position="33"/>
        <end position="270"/>
    </location>
</feature>
<evidence type="ECO:0000313" key="2">
    <source>
        <dbReference type="EMBL" id="TFU03141.1"/>
    </source>
</evidence>
<proteinExistence type="predicted"/>
<sequence>MSFRDATIPQDWPRLADWLGAAGHRLDLDTPPRQFAGGLANLNYLVSLDGAPAVLRRPPPGPAAEGANDMAREWRVLSRLNAGFPLAPRGIAFCEDVAVLGAPFQLIEYRPGIAIGGSLPAGLPADAPARLTSALIAAMAALHGLDPASVGLEGLGKPTGFLGRQVEGWARRAAAVWPDGDAPASVAHIVAWLRANLPADAPASLIHSDFKFDNMLVDSATLEAKAVIDWDMATLGDPLFDLGVLLSYWIEPGDPQALHALAQVPSLEPGFPTRAEVAAAYFAASGRAPVPLDFHLALARFRLAVAWMQLYRRWQAGAVHGNRYLDFEKLALAILGHVAATL</sequence>
<dbReference type="Proteomes" id="UP000297737">
    <property type="component" value="Unassembled WGS sequence"/>
</dbReference>
<evidence type="ECO:0000313" key="3">
    <source>
        <dbReference type="Proteomes" id="UP000297737"/>
    </source>
</evidence>
<dbReference type="Pfam" id="PF01636">
    <property type="entry name" value="APH"/>
    <property type="match status" value="1"/>
</dbReference>
<dbReference type="SUPFAM" id="SSF56112">
    <property type="entry name" value="Protein kinase-like (PK-like)"/>
    <property type="match status" value="1"/>
</dbReference>
<organism evidence="2 3">
    <name type="scientific">Glacieibacterium arshaanense</name>
    <dbReference type="NCBI Taxonomy" id="2511025"/>
    <lineage>
        <taxon>Bacteria</taxon>
        <taxon>Pseudomonadati</taxon>
        <taxon>Pseudomonadota</taxon>
        <taxon>Alphaproteobacteria</taxon>
        <taxon>Sphingomonadales</taxon>
        <taxon>Sphingosinicellaceae</taxon>
        <taxon>Glacieibacterium</taxon>
    </lineage>
</organism>
<dbReference type="InterPro" id="IPR002575">
    <property type="entry name" value="Aminoglycoside_PTrfase"/>
</dbReference>
<dbReference type="Gene3D" id="3.30.200.20">
    <property type="entry name" value="Phosphorylase Kinase, domain 1"/>
    <property type="match status" value="1"/>
</dbReference>
<dbReference type="PANTHER" id="PTHR47829:SF1">
    <property type="entry name" value="HAD FAMILY PHOSPHATASE"/>
    <property type="match status" value="1"/>
</dbReference>
<dbReference type="EMBL" id="SIHO01000002">
    <property type="protein sequence ID" value="TFU03141.1"/>
    <property type="molecule type" value="Genomic_DNA"/>
</dbReference>
<evidence type="ECO:0000259" key="1">
    <source>
        <dbReference type="Pfam" id="PF01636"/>
    </source>
</evidence>
<dbReference type="Gene3D" id="3.90.1200.10">
    <property type="match status" value="1"/>
</dbReference>
<dbReference type="InterPro" id="IPR011009">
    <property type="entry name" value="Kinase-like_dom_sf"/>
</dbReference>
<dbReference type="InterPro" id="IPR052898">
    <property type="entry name" value="ACAD10-like"/>
</dbReference>
<comment type="caution">
    <text evidence="2">The sequence shown here is derived from an EMBL/GenBank/DDBJ whole genome shotgun (WGS) entry which is preliminary data.</text>
</comment>
<dbReference type="OrthoDB" id="3806873at2"/>
<accession>A0A4Y9EMY2</accession>
<dbReference type="GO" id="GO:0016740">
    <property type="term" value="F:transferase activity"/>
    <property type="evidence" value="ECO:0007669"/>
    <property type="project" value="UniProtKB-KW"/>
</dbReference>
<reference evidence="2 3" key="1">
    <citation type="submission" date="2019-02" db="EMBL/GenBank/DDBJ databases">
        <title>Polymorphobacter sp. isolated from the lake at the Tibet of China.</title>
        <authorList>
            <person name="Li A."/>
        </authorList>
    </citation>
    <scope>NUCLEOTIDE SEQUENCE [LARGE SCALE GENOMIC DNA]</scope>
    <source>
        <strain evidence="2 3">DJ1R-1</strain>
    </source>
</reference>
<dbReference type="InterPro" id="IPR041726">
    <property type="entry name" value="ACAD10_11_N"/>
</dbReference>
<dbReference type="AlphaFoldDB" id="A0A4Y9EMY2"/>
<dbReference type="CDD" id="cd05154">
    <property type="entry name" value="ACAD10_11_N-like"/>
    <property type="match status" value="1"/>
</dbReference>
<gene>
    <name evidence="2" type="ORF">EUV02_08065</name>
</gene>
<keyword evidence="2" id="KW-0808">Transferase</keyword>
<keyword evidence="3" id="KW-1185">Reference proteome</keyword>
<dbReference type="PANTHER" id="PTHR47829">
    <property type="entry name" value="HYDROLASE, PUTATIVE (AFU_ORTHOLOGUE AFUA_1G12880)-RELATED"/>
    <property type="match status" value="1"/>
</dbReference>
<name>A0A4Y9EMY2_9SPHN</name>
<dbReference type="RefSeq" id="WP_135245733.1">
    <property type="nucleotide sequence ID" value="NZ_SIHO01000002.1"/>
</dbReference>
<protein>
    <submittedName>
        <fullName evidence="2">Phosphotransferase family protein</fullName>
    </submittedName>
</protein>